<dbReference type="eggNOG" id="ENOG502QT9D">
    <property type="taxonomic scope" value="Eukaryota"/>
</dbReference>
<dbReference type="Gramene" id="ORUFI04G21830.1">
    <property type="protein sequence ID" value="ORUFI04G21830.1"/>
    <property type="gene ID" value="ORUFI04G21830"/>
</dbReference>
<accession>A0A0E0PC52</accession>
<dbReference type="GO" id="GO:0052324">
    <property type="term" value="P:plant-type cell wall cellulose biosynthetic process"/>
    <property type="evidence" value="ECO:0007669"/>
    <property type="project" value="TreeGrafter"/>
</dbReference>
<keyword evidence="2 5" id="KW-0732">Signal</keyword>
<comment type="similarity">
    <text evidence="1">Belongs to the COBRA family.</text>
</comment>
<reference evidence="8" key="1">
    <citation type="submission" date="2013-06" db="EMBL/GenBank/DDBJ databases">
        <authorList>
            <person name="Zhao Q."/>
        </authorList>
    </citation>
    <scope>NUCLEOTIDE SEQUENCE</scope>
    <source>
        <strain evidence="8">cv. W1943</strain>
    </source>
</reference>
<dbReference type="InterPro" id="IPR013087">
    <property type="entry name" value="Znf_C2H2_type"/>
</dbReference>
<evidence type="ECO:0000256" key="5">
    <source>
        <dbReference type="SAM" id="SignalP"/>
    </source>
</evidence>
<dbReference type="STRING" id="4529.A0A0E0PC52"/>
<sequence>MDVDQLILFVFVCCLSSRFADAYDPVDPNGNIIINWDFQSIENVYTVMVSVHNHQLYRHIEQPGWRLSWRWAGNEIIWGMTGAEATEQGDCHRIRGATRPHCCEKQPVIVDLPPGTPYNNQVSSCCRGGVLSSLTQNNRTSTAAFQMVVGGFRRATYHDGDRGPALPSRFGVGVPGYSCSNATKVNATRSPIGRHRHVHEGEKPELPAGDGEAVAPVFRCTDHMCPVRVHWHVKISYREYWRVKVTITNYNQVKNYSDWNLVVQHPNLRSLTQLFSFNYQPLIEYGTLNDTGMFWGIQYYNEMMLQDGNVQTEMILKKDKSDFTFSGGWAFPRRVYFDGHECVMPPPDQYPLLPNGGPDSRVSAAQLIASSCLLLPFIFLIM</sequence>
<dbReference type="AlphaFoldDB" id="A0A0E0PC52"/>
<evidence type="ECO:0000313" key="8">
    <source>
        <dbReference type="Proteomes" id="UP000008022"/>
    </source>
</evidence>
<keyword evidence="8" id="KW-1185">Reference proteome</keyword>
<dbReference type="PIRSF" id="PIRSF038122">
    <property type="entry name" value="COBRA"/>
    <property type="match status" value="1"/>
</dbReference>
<dbReference type="HOGENOM" id="CLU_038120_0_0_1"/>
<protein>
    <recommendedName>
        <fullName evidence="6">C2H2-type domain-containing protein</fullName>
    </recommendedName>
</protein>
<keyword evidence="3" id="KW-0325">Glycoprotein</keyword>
<evidence type="ECO:0000259" key="6">
    <source>
        <dbReference type="PROSITE" id="PS50157"/>
    </source>
</evidence>
<dbReference type="EnsemblPlants" id="ORUFI04G21830.1">
    <property type="protein sequence ID" value="ORUFI04G21830.1"/>
    <property type="gene ID" value="ORUFI04G21830"/>
</dbReference>
<dbReference type="GO" id="GO:0010215">
    <property type="term" value="P:cellulose microfibril organization"/>
    <property type="evidence" value="ECO:0007669"/>
    <property type="project" value="InterPro"/>
</dbReference>
<dbReference type="InterPro" id="IPR056900">
    <property type="entry name" value="COB_C"/>
</dbReference>
<reference evidence="7" key="2">
    <citation type="submission" date="2015-06" db="UniProtKB">
        <authorList>
            <consortium name="EnsemblPlants"/>
        </authorList>
    </citation>
    <scope>IDENTIFICATION</scope>
</reference>
<dbReference type="Proteomes" id="UP000008022">
    <property type="component" value="Unassembled WGS sequence"/>
</dbReference>
<dbReference type="PANTHER" id="PTHR31673">
    <property type="entry name" value="PROTEIN COBRA"/>
    <property type="match status" value="1"/>
</dbReference>
<name>A0A0E0PC52_ORYRU</name>
<dbReference type="GO" id="GO:0008270">
    <property type="term" value="F:zinc ion binding"/>
    <property type="evidence" value="ECO:0007669"/>
    <property type="project" value="UniProtKB-KW"/>
</dbReference>
<dbReference type="InterPro" id="IPR006918">
    <property type="entry name" value="COBRA_pln"/>
</dbReference>
<dbReference type="PROSITE" id="PS50157">
    <property type="entry name" value="ZINC_FINGER_C2H2_2"/>
    <property type="match status" value="1"/>
</dbReference>
<evidence type="ECO:0000256" key="1">
    <source>
        <dbReference type="ARBA" id="ARBA00005507"/>
    </source>
</evidence>
<evidence type="ECO:0000256" key="3">
    <source>
        <dbReference type="ARBA" id="ARBA00023180"/>
    </source>
</evidence>
<keyword evidence="4" id="KW-0862">Zinc</keyword>
<feature type="domain" description="C2H2-type" evidence="6">
    <location>
        <begin position="177"/>
        <end position="204"/>
    </location>
</feature>
<evidence type="ECO:0000313" key="7">
    <source>
        <dbReference type="EnsemblPlants" id="ORUFI04G21830.1"/>
    </source>
</evidence>
<feature type="signal peptide" evidence="5">
    <location>
        <begin position="1"/>
        <end position="22"/>
    </location>
</feature>
<dbReference type="OMA" id="FGRSANM"/>
<keyword evidence="4" id="KW-0863">Zinc-finger</keyword>
<dbReference type="Pfam" id="PF04833">
    <property type="entry name" value="COBRA"/>
    <property type="match status" value="1"/>
</dbReference>
<evidence type="ECO:0000256" key="4">
    <source>
        <dbReference type="PROSITE-ProRule" id="PRU00042"/>
    </source>
</evidence>
<dbReference type="Pfam" id="PF25079">
    <property type="entry name" value="COB_C"/>
    <property type="match status" value="1"/>
</dbReference>
<keyword evidence="4" id="KW-0479">Metal-binding</keyword>
<proteinExistence type="inferred from homology"/>
<organism evidence="7 8">
    <name type="scientific">Oryza rufipogon</name>
    <name type="common">Brownbeard rice</name>
    <name type="synonym">Asian wild rice</name>
    <dbReference type="NCBI Taxonomy" id="4529"/>
    <lineage>
        <taxon>Eukaryota</taxon>
        <taxon>Viridiplantae</taxon>
        <taxon>Streptophyta</taxon>
        <taxon>Embryophyta</taxon>
        <taxon>Tracheophyta</taxon>
        <taxon>Spermatophyta</taxon>
        <taxon>Magnoliopsida</taxon>
        <taxon>Liliopsida</taxon>
        <taxon>Poales</taxon>
        <taxon>Poaceae</taxon>
        <taxon>BOP clade</taxon>
        <taxon>Oryzoideae</taxon>
        <taxon>Oryzeae</taxon>
        <taxon>Oryzinae</taxon>
        <taxon>Oryza</taxon>
    </lineage>
</organism>
<evidence type="ECO:0000256" key="2">
    <source>
        <dbReference type="ARBA" id="ARBA00022729"/>
    </source>
</evidence>
<dbReference type="PANTHER" id="PTHR31673:SF30">
    <property type="entry name" value="COBRA-LIKE PROTEIN 6"/>
    <property type="match status" value="1"/>
</dbReference>
<dbReference type="GO" id="GO:0005886">
    <property type="term" value="C:plasma membrane"/>
    <property type="evidence" value="ECO:0007669"/>
    <property type="project" value="TreeGrafter"/>
</dbReference>
<feature type="chain" id="PRO_5002369962" description="C2H2-type domain-containing protein" evidence="5">
    <location>
        <begin position="23"/>
        <end position="382"/>
    </location>
</feature>